<dbReference type="EMBL" id="JAIRBA010000018">
    <property type="protein sequence ID" value="MCG2419350.1"/>
    <property type="molecule type" value="Genomic_DNA"/>
</dbReference>
<accession>A0A9X1QV72</accession>
<dbReference type="InterPro" id="IPR025857">
    <property type="entry name" value="MacB_PCD"/>
</dbReference>
<dbReference type="InterPro" id="IPR050250">
    <property type="entry name" value="Macrolide_Exporter_MacB"/>
</dbReference>
<feature type="transmembrane region" description="Helical" evidence="6">
    <location>
        <begin position="377"/>
        <end position="401"/>
    </location>
</feature>
<dbReference type="PANTHER" id="PTHR30572:SF18">
    <property type="entry name" value="ABC-TYPE MACROLIDE FAMILY EXPORT SYSTEM PERMEASE COMPONENT 2"/>
    <property type="match status" value="1"/>
</dbReference>
<evidence type="ECO:0000313" key="9">
    <source>
        <dbReference type="EMBL" id="MCG2419350.1"/>
    </source>
</evidence>
<comment type="subcellular location">
    <subcellularLocation>
        <location evidence="1">Cell membrane</location>
        <topology evidence="1">Multi-pass membrane protein</topology>
    </subcellularLocation>
</comment>
<evidence type="ECO:0000256" key="3">
    <source>
        <dbReference type="ARBA" id="ARBA00022692"/>
    </source>
</evidence>
<comment type="caution">
    <text evidence="9">The sequence shown here is derived from an EMBL/GenBank/DDBJ whole genome shotgun (WGS) entry which is preliminary data.</text>
</comment>
<evidence type="ECO:0000256" key="4">
    <source>
        <dbReference type="ARBA" id="ARBA00022989"/>
    </source>
</evidence>
<feature type="transmembrane region" description="Helical" evidence="6">
    <location>
        <begin position="728"/>
        <end position="748"/>
    </location>
</feature>
<feature type="transmembrane region" description="Helical" evidence="6">
    <location>
        <begin position="287"/>
        <end position="309"/>
    </location>
</feature>
<feature type="transmembrane region" description="Helical" evidence="6">
    <location>
        <begin position="760"/>
        <end position="782"/>
    </location>
</feature>
<dbReference type="PANTHER" id="PTHR30572">
    <property type="entry name" value="MEMBRANE COMPONENT OF TRANSPORTER-RELATED"/>
    <property type="match status" value="1"/>
</dbReference>
<dbReference type="AlphaFoldDB" id="A0A9X1QV72"/>
<feature type="transmembrane region" description="Helical" evidence="6">
    <location>
        <begin position="21"/>
        <end position="41"/>
    </location>
</feature>
<feature type="domain" description="MacB-like periplasmic core" evidence="8">
    <location>
        <begin position="20"/>
        <end position="239"/>
    </location>
</feature>
<evidence type="ECO:0000256" key="5">
    <source>
        <dbReference type="ARBA" id="ARBA00023136"/>
    </source>
</evidence>
<dbReference type="Pfam" id="PF12704">
    <property type="entry name" value="MacB_PCD"/>
    <property type="match status" value="1"/>
</dbReference>
<evidence type="ECO:0000259" key="8">
    <source>
        <dbReference type="Pfam" id="PF12704"/>
    </source>
</evidence>
<dbReference type="InterPro" id="IPR003838">
    <property type="entry name" value="ABC3_permease_C"/>
</dbReference>
<sequence length="799" mass="89146">MIRNYFKIAWRNLGANKLFTTLNVAGLAIGICVCIILFTYVSNELGFDRMYKNSANIYRVNMETSSHYDFETWATLPNAVGPAIVEDIPQVKSMSRLIKDDFGATASLKVEDKNFTEKRLYLADSAIFKLFDFNFIEGNSHTAFSKPKSIVVSQSAKERLFNNESALGKTIIVNNRDTLQVTGVYKDLPHNSVIDCNMIYNIMDSWMGTNVYWSNASYETYCLLEANADVAAIQKQATALIDKNVEKSGQYFTKFLFQPLTKIHLYSSHLRESYTSRQGNISTVKSLLFLSLLVLLIACINYMNLATANSRKRTKSIGMNKVLGANKRQMLFLFYMETAILTCIAIVIGYAAAFLGIPLFERITGNELHYSNLYSTPILISLLAIWATVTLIAGSYPAISMSNISPLALMNKSQKKHRGAEFVRKGLVVFQFAASIILIIAVVIILQQMDFIKTKDLGYKPEGVVALSVKSAQNQQQIQNLINALERKSTVKSVSAVQTIPGDVESGRSVRKLATDTEGLPVNTCRTYGDIIETMQLKLLAGNELPTTIAKGDSTCYTLINEAIISYLGYKTPEEAVGKSINTEFGDNAIISGVIKDFNYKSVKDKIGGYMYYKMTDGPESVRTLLVRYNTKNLSGFLQDVQKSFNENLPNTAFAYQFLDKYVENLYLSEQRTANTATVFSLLAIFIACLGLFGLAAFTAEERTKEIGIRKVLGATVTGVTKLLTKDFLKLVLIAFAIAVPVAWWLTHKWLMEFAYRTQINWWVFVIAGIIAMCIALITISFQAIKTAIANPVDSLRNE</sequence>
<reference evidence="9" key="1">
    <citation type="submission" date="2021-09" db="EMBL/GenBank/DDBJ databases">
        <title>Genome of Aequorivita sp. strain F47161.</title>
        <authorList>
            <person name="Wang Y."/>
        </authorList>
    </citation>
    <scope>NUCLEOTIDE SEQUENCE</scope>
    <source>
        <strain evidence="9">F47161</strain>
    </source>
</reference>
<dbReference type="Proteomes" id="UP001139461">
    <property type="component" value="Unassembled WGS sequence"/>
</dbReference>
<keyword evidence="3 6" id="KW-0812">Transmembrane</keyword>
<evidence type="ECO:0000256" key="2">
    <source>
        <dbReference type="ARBA" id="ARBA00022475"/>
    </source>
</evidence>
<feature type="domain" description="ABC3 transporter permease C-terminal" evidence="7">
    <location>
        <begin position="289"/>
        <end position="403"/>
    </location>
</feature>
<keyword evidence="5 6" id="KW-0472">Membrane</keyword>
<keyword evidence="2" id="KW-1003">Cell membrane</keyword>
<dbReference type="RefSeq" id="WP_237603139.1">
    <property type="nucleotide sequence ID" value="NZ_JAIRBA010000018.1"/>
</dbReference>
<protein>
    <submittedName>
        <fullName evidence="9">ABC transporter permease</fullName>
    </submittedName>
</protein>
<feature type="transmembrane region" description="Helical" evidence="6">
    <location>
        <begin position="422"/>
        <end position="446"/>
    </location>
</feature>
<evidence type="ECO:0000256" key="6">
    <source>
        <dbReference type="SAM" id="Phobius"/>
    </source>
</evidence>
<feature type="domain" description="ABC3 transporter permease C-terminal" evidence="7">
    <location>
        <begin position="679"/>
        <end position="791"/>
    </location>
</feature>
<dbReference type="GO" id="GO:0022857">
    <property type="term" value="F:transmembrane transporter activity"/>
    <property type="evidence" value="ECO:0007669"/>
    <property type="project" value="TreeGrafter"/>
</dbReference>
<evidence type="ECO:0000256" key="1">
    <source>
        <dbReference type="ARBA" id="ARBA00004651"/>
    </source>
</evidence>
<evidence type="ECO:0000259" key="7">
    <source>
        <dbReference type="Pfam" id="PF02687"/>
    </source>
</evidence>
<dbReference type="Pfam" id="PF02687">
    <property type="entry name" value="FtsX"/>
    <property type="match status" value="2"/>
</dbReference>
<gene>
    <name evidence="9" type="ORF">K8089_09975</name>
</gene>
<keyword evidence="4 6" id="KW-1133">Transmembrane helix</keyword>
<name>A0A9X1QV72_9FLAO</name>
<evidence type="ECO:0000313" key="10">
    <source>
        <dbReference type="Proteomes" id="UP001139461"/>
    </source>
</evidence>
<organism evidence="9 10">
    <name type="scientific">Aequorivita vitellina</name>
    <dbReference type="NCBI Taxonomy" id="2874475"/>
    <lineage>
        <taxon>Bacteria</taxon>
        <taxon>Pseudomonadati</taxon>
        <taxon>Bacteroidota</taxon>
        <taxon>Flavobacteriia</taxon>
        <taxon>Flavobacteriales</taxon>
        <taxon>Flavobacteriaceae</taxon>
        <taxon>Aequorivita</taxon>
    </lineage>
</organism>
<feature type="transmembrane region" description="Helical" evidence="6">
    <location>
        <begin position="679"/>
        <end position="700"/>
    </location>
</feature>
<dbReference type="GO" id="GO:0005886">
    <property type="term" value="C:plasma membrane"/>
    <property type="evidence" value="ECO:0007669"/>
    <property type="project" value="UniProtKB-SubCell"/>
</dbReference>
<proteinExistence type="predicted"/>
<keyword evidence="10" id="KW-1185">Reference proteome</keyword>
<feature type="transmembrane region" description="Helical" evidence="6">
    <location>
        <begin position="330"/>
        <end position="357"/>
    </location>
</feature>